<dbReference type="InterPro" id="IPR000315">
    <property type="entry name" value="Znf_B-box"/>
</dbReference>
<dbReference type="PANTHER" id="PTHR25462:SF296">
    <property type="entry name" value="MEIOTIC P26, ISOFORM F"/>
    <property type="match status" value="1"/>
</dbReference>
<evidence type="ECO:0000313" key="3">
    <source>
        <dbReference type="EMBL" id="ESL12122.1"/>
    </source>
</evidence>
<dbReference type="Proteomes" id="UP000031737">
    <property type="component" value="Unassembled WGS sequence"/>
</dbReference>
<dbReference type="InterPro" id="IPR047153">
    <property type="entry name" value="TRIM45/56/19-like"/>
</dbReference>
<keyword evidence="1" id="KW-0175">Coiled coil</keyword>
<evidence type="ECO:0000256" key="1">
    <source>
        <dbReference type="SAM" id="Coils"/>
    </source>
</evidence>
<name>A0A061JET0_TRYRA</name>
<keyword evidence="4" id="KW-1185">Reference proteome</keyword>
<dbReference type="Pfam" id="PF00643">
    <property type="entry name" value="zf-B_box"/>
    <property type="match status" value="1"/>
</dbReference>
<dbReference type="VEuPathDB" id="TriTrypDB:TRSC58_00116"/>
<sequence length="532" mass="59887">MSDLWGIFVDRLEVSGYTLEDFIDNEGLLRLVAEEFCGFTPQQVKELLKQWRSMHGGATIGMMKPRDASHTAGRAFSQTNGTPAFQGSFNVYPTSTVLSRAARFLSNLSKNGSLLSSAMVTELPLPRRLTQSFRERLASMHNPTGEVELMWKLCSPSTLASIREGLSLETIDNRDRLCSCGIVLYRDDGDAAQFQEDTPAELAHQGWCLVGFDTAIGKSRHLKEEEIQLVQHFSMKECFHTLNSDGYDSILVTLCNAIVIFHPDQIVPRFIVTVHASSVHQSRCPSIATAMGQHNMTSYRLKKEENLYDKVRPKPVEAVRGLNVANTPPKPSADTYLDATTCQKHPGKEVEFWCSDEKRLLCSHCLFYDGYSSSKCVLVAEAARKEAPRLERWIQNARTFTKEIDSVVDIFRSAEEDIDRCEKEQKEELREQFKHVRAKLDVLEAELTAQVETRSGKHRQSLRNSYAEVQATVERVNQLLGEAESPLLKYKAGGVDYRTAVAFLKVTRSVFEDWPPGQFPCIPSSLVGTETF</sequence>
<comment type="caution">
    <text evidence="3">The sequence shown here is derived from an EMBL/GenBank/DDBJ whole genome shotgun (WGS) entry which is preliminary data.</text>
</comment>
<proteinExistence type="predicted"/>
<gene>
    <name evidence="3" type="ORF">TRSC58_00116</name>
</gene>
<protein>
    <recommendedName>
        <fullName evidence="2">B box-type domain-containing protein</fullName>
    </recommendedName>
</protein>
<evidence type="ECO:0000313" key="4">
    <source>
        <dbReference type="Proteomes" id="UP000031737"/>
    </source>
</evidence>
<evidence type="ECO:0000259" key="2">
    <source>
        <dbReference type="Pfam" id="PF00643"/>
    </source>
</evidence>
<feature type="domain" description="B box-type" evidence="2">
    <location>
        <begin position="339"/>
        <end position="366"/>
    </location>
</feature>
<dbReference type="EMBL" id="AUPL01000116">
    <property type="protein sequence ID" value="ESL12122.1"/>
    <property type="molecule type" value="Genomic_DNA"/>
</dbReference>
<dbReference type="PANTHER" id="PTHR25462">
    <property type="entry name" value="BONUS, ISOFORM C-RELATED"/>
    <property type="match status" value="1"/>
</dbReference>
<accession>A0A061JET0</accession>
<dbReference type="Gene3D" id="3.30.160.60">
    <property type="entry name" value="Classic Zinc Finger"/>
    <property type="match status" value="1"/>
</dbReference>
<organism evidence="3 4">
    <name type="scientific">Trypanosoma rangeli SC58</name>
    <dbReference type="NCBI Taxonomy" id="429131"/>
    <lineage>
        <taxon>Eukaryota</taxon>
        <taxon>Discoba</taxon>
        <taxon>Euglenozoa</taxon>
        <taxon>Kinetoplastea</taxon>
        <taxon>Metakinetoplastina</taxon>
        <taxon>Trypanosomatida</taxon>
        <taxon>Trypanosomatidae</taxon>
        <taxon>Trypanosoma</taxon>
        <taxon>Herpetosoma</taxon>
    </lineage>
</organism>
<dbReference type="SUPFAM" id="SSF57845">
    <property type="entry name" value="B-box zinc-binding domain"/>
    <property type="match status" value="1"/>
</dbReference>
<dbReference type="GO" id="GO:0008270">
    <property type="term" value="F:zinc ion binding"/>
    <property type="evidence" value="ECO:0007669"/>
    <property type="project" value="InterPro"/>
</dbReference>
<dbReference type="AlphaFoldDB" id="A0A061JET0"/>
<feature type="coiled-coil region" evidence="1">
    <location>
        <begin position="411"/>
        <end position="479"/>
    </location>
</feature>
<reference evidence="3 4" key="1">
    <citation type="submission" date="2013-07" db="EMBL/GenBank/DDBJ databases">
        <authorList>
            <person name="Stoco P.H."/>
            <person name="Wagner G."/>
            <person name="Gerber A."/>
            <person name="Zaha A."/>
            <person name="Thompson C."/>
            <person name="Bartholomeu D.C."/>
            <person name="Luckemeyer D.D."/>
            <person name="Bahia D."/>
            <person name="Loreto E."/>
            <person name="Prestes E.B."/>
            <person name="Lima F.M."/>
            <person name="Rodrigues-Luiz G."/>
            <person name="Vallejo G.A."/>
            <person name="Filho J.F."/>
            <person name="Monteiro K.M."/>
            <person name="Tyler K.M."/>
            <person name="de Almeida L.G."/>
            <person name="Ortiz M.F."/>
            <person name="Siervo M.A."/>
            <person name="de Moraes M.H."/>
            <person name="Cunha O.L."/>
            <person name="Mendonca-Neto R."/>
            <person name="Silva R."/>
            <person name="Teixeira S.M."/>
            <person name="Murta S.M."/>
            <person name="Sincero T.C."/>
            <person name="Mendes T.A."/>
            <person name="Urmenyi T.P."/>
            <person name="Silva V.G."/>
            <person name="da Rocha W.D."/>
            <person name="Andersson B."/>
            <person name="Romanha A.J."/>
            <person name="Steindel M."/>
            <person name="de Vasconcelos A.T."/>
            <person name="Grisard E.C."/>
        </authorList>
    </citation>
    <scope>NUCLEOTIDE SEQUENCE [LARGE SCALE GENOMIC DNA]</scope>
    <source>
        <strain evidence="3 4">SC58</strain>
    </source>
</reference>
<dbReference type="OrthoDB" id="271379at2759"/>
<dbReference type="CDD" id="cd19756">
    <property type="entry name" value="Bbox2"/>
    <property type="match status" value="1"/>
</dbReference>